<accession>A0AAV5RI59</accession>
<keyword evidence="7" id="KW-1185">Reference proteome</keyword>
<dbReference type="Proteomes" id="UP001362899">
    <property type="component" value="Unassembled WGS sequence"/>
</dbReference>
<sequence length="360" mass="41020">MDDVLSRLEVAEGNVTSVAEVLSQCRQLLCEQQTRIDTLESKNRALHKALKVMKSQREKDKLTILGWQEFLKAQDVQNMLTNQSKSEAATDVVVDSELTQDGSSQVPLDEHINLHESNESNGKPSNQNSGFVNNYAPFKQHISQSLLSQNSTWNSNHIPVSSQGQLFNAPGIQWDSDSPEEHSDRKIYSDAESENQSQEQKPSDDISNNKPAVKLSQDVFINDIVHRNWHPADFKLNEDYTSFTRLKKLELLNRIRDKESRKCMHGSDCKDCAKFYELLGTDVAIQLGSRHRHIDSDQETPIGFWRADFPNSDERRVDNEAESEALTKEANKRLNEALMNGKYVFKNPELREAITKYIGD</sequence>
<comment type="subcellular location">
    <subcellularLocation>
        <location evidence="1">Nucleus</location>
    </subcellularLocation>
</comment>
<evidence type="ECO:0000313" key="6">
    <source>
        <dbReference type="EMBL" id="GMM51125.1"/>
    </source>
</evidence>
<evidence type="ECO:0000256" key="2">
    <source>
        <dbReference type="ARBA" id="ARBA00022763"/>
    </source>
</evidence>
<name>A0AAV5RI59_STABA</name>
<evidence type="ECO:0000313" key="7">
    <source>
        <dbReference type="Proteomes" id="UP001362899"/>
    </source>
</evidence>
<evidence type="ECO:0000256" key="3">
    <source>
        <dbReference type="ARBA" id="ARBA00023242"/>
    </source>
</evidence>
<protein>
    <recommendedName>
        <fullName evidence="5">DNA endonuclease activator Ctp1 C-terminal domain-containing protein</fullName>
    </recommendedName>
</protein>
<dbReference type="GO" id="GO:0005634">
    <property type="term" value="C:nucleus"/>
    <property type="evidence" value="ECO:0007669"/>
    <property type="project" value="UniProtKB-SubCell"/>
</dbReference>
<feature type="compositionally biased region" description="Basic and acidic residues" evidence="4">
    <location>
        <begin position="179"/>
        <end position="189"/>
    </location>
</feature>
<feature type="compositionally biased region" description="Polar residues" evidence="4">
    <location>
        <begin position="194"/>
        <end position="210"/>
    </location>
</feature>
<reference evidence="6 7" key="1">
    <citation type="journal article" date="2023" name="Elife">
        <title>Identification of key yeast species and microbe-microbe interactions impacting larval growth of Drosophila in the wild.</title>
        <authorList>
            <person name="Mure A."/>
            <person name="Sugiura Y."/>
            <person name="Maeda R."/>
            <person name="Honda K."/>
            <person name="Sakurai N."/>
            <person name="Takahashi Y."/>
            <person name="Watada M."/>
            <person name="Katoh T."/>
            <person name="Gotoh A."/>
            <person name="Gotoh Y."/>
            <person name="Taniguchi I."/>
            <person name="Nakamura K."/>
            <person name="Hayashi T."/>
            <person name="Katayama T."/>
            <person name="Uemura T."/>
            <person name="Hattori Y."/>
        </authorList>
    </citation>
    <scope>NUCLEOTIDE SEQUENCE [LARGE SCALE GENOMIC DNA]</scope>
    <source>
        <strain evidence="6 7">SB-73</strain>
    </source>
</reference>
<dbReference type="Pfam" id="PF08573">
    <property type="entry name" value="SAE2"/>
    <property type="match status" value="1"/>
</dbReference>
<comment type="caution">
    <text evidence="6">The sequence shown here is derived from an EMBL/GenBank/DDBJ whole genome shotgun (WGS) entry which is preliminary data.</text>
</comment>
<gene>
    <name evidence="6" type="ORF">DASB73_020830</name>
</gene>
<dbReference type="AlphaFoldDB" id="A0AAV5RI59"/>
<feature type="domain" description="DNA endonuclease activator Ctp1 C-terminal" evidence="5">
    <location>
        <begin position="286"/>
        <end position="313"/>
    </location>
</feature>
<evidence type="ECO:0000256" key="1">
    <source>
        <dbReference type="ARBA" id="ARBA00004123"/>
    </source>
</evidence>
<organism evidence="6 7">
    <name type="scientific">Starmerella bacillaris</name>
    <name type="common">Yeast</name>
    <name type="synonym">Candida zemplinina</name>
    <dbReference type="NCBI Taxonomy" id="1247836"/>
    <lineage>
        <taxon>Eukaryota</taxon>
        <taxon>Fungi</taxon>
        <taxon>Dikarya</taxon>
        <taxon>Ascomycota</taxon>
        <taxon>Saccharomycotina</taxon>
        <taxon>Dipodascomycetes</taxon>
        <taxon>Dipodascales</taxon>
        <taxon>Trichomonascaceae</taxon>
        <taxon>Starmerella</taxon>
    </lineage>
</organism>
<evidence type="ECO:0000259" key="5">
    <source>
        <dbReference type="Pfam" id="PF08573"/>
    </source>
</evidence>
<evidence type="ECO:0000256" key="4">
    <source>
        <dbReference type="SAM" id="MobiDB-lite"/>
    </source>
</evidence>
<dbReference type="EMBL" id="BTGC01000003">
    <property type="protein sequence ID" value="GMM51125.1"/>
    <property type="molecule type" value="Genomic_DNA"/>
</dbReference>
<keyword evidence="3" id="KW-0539">Nucleus</keyword>
<keyword evidence="2" id="KW-0227">DNA damage</keyword>
<feature type="region of interest" description="Disordered" evidence="4">
    <location>
        <begin position="162"/>
        <end position="210"/>
    </location>
</feature>
<dbReference type="GO" id="GO:0006281">
    <property type="term" value="P:DNA repair"/>
    <property type="evidence" value="ECO:0007669"/>
    <property type="project" value="InterPro"/>
</dbReference>
<proteinExistence type="predicted"/>
<dbReference type="InterPro" id="IPR013882">
    <property type="entry name" value="Ctp1_C"/>
</dbReference>